<comment type="caution">
    <text evidence="3">The sequence shown here is derived from an EMBL/GenBank/DDBJ whole genome shotgun (WGS) entry which is preliminary data.</text>
</comment>
<evidence type="ECO:0000256" key="2">
    <source>
        <dbReference type="RuleBase" id="RU362080"/>
    </source>
</evidence>
<dbReference type="eggNOG" id="COG4118">
    <property type="taxonomic scope" value="Bacteria"/>
</dbReference>
<gene>
    <name evidence="3" type="ORF">DealDRAFT_0532</name>
</gene>
<comment type="similarity">
    <text evidence="1 2">Belongs to the phD/YefM antitoxin family.</text>
</comment>
<accession>C0GD81</accession>
<dbReference type="RefSeq" id="WP_008514609.1">
    <property type="nucleotide sequence ID" value="NZ_ACJM01000002.1"/>
</dbReference>
<dbReference type="OrthoDB" id="9808428at2"/>
<dbReference type="Gene3D" id="3.40.1620.10">
    <property type="entry name" value="YefM-like domain"/>
    <property type="match status" value="1"/>
</dbReference>
<proteinExistence type="inferred from homology"/>
<dbReference type="Pfam" id="PF02604">
    <property type="entry name" value="PhdYeFM_antitox"/>
    <property type="match status" value="1"/>
</dbReference>
<evidence type="ECO:0000256" key="1">
    <source>
        <dbReference type="ARBA" id="ARBA00009981"/>
    </source>
</evidence>
<protein>
    <recommendedName>
        <fullName evidence="2">Antitoxin</fullName>
    </recommendedName>
</protein>
<comment type="function">
    <text evidence="2">Antitoxin component of a type II toxin-antitoxin (TA) system.</text>
</comment>
<dbReference type="InterPro" id="IPR036165">
    <property type="entry name" value="YefM-like_sf"/>
</dbReference>
<sequence>MIITATEFKNKVGEYLELSQKEEVIISKNGKSIAKLVAIDENEYPATKALTGVFEKAASYDSVRVKGERLKKYENID</sequence>
<keyword evidence="4" id="KW-1185">Reference proteome</keyword>
<dbReference type="Proteomes" id="UP000006443">
    <property type="component" value="Unassembled WGS sequence"/>
</dbReference>
<organism evidence="3 4">
    <name type="scientific">Dethiobacter alkaliphilus AHT 1</name>
    <dbReference type="NCBI Taxonomy" id="555088"/>
    <lineage>
        <taxon>Bacteria</taxon>
        <taxon>Bacillati</taxon>
        <taxon>Bacillota</taxon>
        <taxon>Dethiobacteria</taxon>
        <taxon>Dethiobacterales</taxon>
        <taxon>Dethiobacteraceae</taxon>
        <taxon>Dethiobacter</taxon>
    </lineage>
</organism>
<dbReference type="SUPFAM" id="SSF143120">
    <property type="entry name" value="YefM-like"/>
    <property type="match status" value="1"/>
</dbReference>
<dbReference type="NCBIfam" id="TIGR01552">
    <property type="entry name" value="phd_fam"/>
    <property type="match status" value="1"/>
</dbReference>
<reference evidence="3 4" key="1">
    <citation type="submission" date="2009-02" db="EMBL/GenBank/DDBJ databases">
        <title>Sequencing of the draft genome and assembly of Dethiobacter alkaliphilus AHT 1.</title>
        <authorList>
            <consortium name="US DOE Joint Genome Institute (JGI-PGF)"/>
            <person name="Lucas S."/>
            <person name="Copeland A."/>
            <person name="Lapidus A."/>
            <person name="Glavina del Rio T."/>
            <person name="Dalin E."/>
            <person name="Tice H."/>
            <person name="Bruce D."/>
            <person name="Goodwin L."/>
            <person name="Pitluck S."/>
            <person name="Larimer F."/>
            <person name="Land M.L."/>
            <person name="Hauser L."/>
            <person name="Muyzer G."/>
        </authorList>
    </citation>
    <scope>NUCLEOTIDE SEQUENCE [LARGE SCALE GENOMIC DNA]</scope>
    <source>
        <strain evidence="3 4">AHT 1</strain>
    </source>
</reference>
<evidence type="ECO:0000313" key="4">
    <source>
        <dbReference type="Proteomes" id="UP000006443"/>
    </source>
</evidence>
<dbReference type="InterPro" id="IPR006442">
    <property type="entry name" value="Antitoxin_Phd/YefM"/>
</dbReference>
<dbReference type="STRING" id="555088.DealDRAFT_0532"/>
<dbReference type="EMBL" id="ACJM01000002">
    <property type="protein sequence ID" value="EEG78602.1"/>
    <property type="molecule type" value="Genomic_DNA"/>
</dbReference>
<name>C0GD81_DETAL</name>
<evidence type="ECO:0000313" key="3">
    <source>
        <dbReference type="EMBL" id="EEG78602.1"/>
    </source>
</evidence>
<dbReference type="AlphaFoldDB" id="C0GD81"/>